<dbReference type="SUPFAM" id="SSF53300">
    <property type="entry name" value="vWA-like"/>
    <property type="match status" value="1"/>
</dbReference>
<feature type="compositionally biased region" description="Gly residues" evidence="7">
    <location>
        <begin position="298"/>
        <end position="309"/>
    </location>
</feature>
<evidence type="ECO:0000256" key="2">
    <source>
        <dbReference type="ARBA" id="ARBA00004397"/>
    </source>
</evidence>
<dbReference type="SUPFAM" id="SSF81995">
    <property type="entry name" value="beta-sandwich domain of Sec23/24"/>
    <property type="match status" value="1"/>
</dbReference>
<feature type="domain" description="Sec23/Sec24 trunk" evidence="9">
    <location>
        <begin position="326"/>
        <end position="405"/>
    </location>
</feature>
<dbReference type="InterPro" id="IPR012990">
    <property type="entry name" value="Beta-sandwich_Sec23_24"/>
</dbReference>
<dbReference type="InterPro" id="IPR036175">
    <property type="entry name" value="Sec23/24_helical_dom_sf"/>
</dbReference>
<sequence>MHACDLLLFQPAYNLAQPPPPPPPHGAQSYGNAGVAPTQQQPPYQHHAGNSVAPSAAAPQLPHPVATGYPGMQAEFGRLGIEDNARPVNLLQEKVILPTIPLESPRAQLQHDFKRVNCNPDIFRCTVNSIPQTQALLSKSKLPLGILIHPFKDLTGALESDGVLVPQPAILQLSSANIDRHGVYVMDVGECLYVYVGRAASDQLIQDVFARESVAAMPEIMVELPELANPTSERLRNFITYQQSIRPHCAALIVLREDSKLRGLCVQHLYDDRSDSTMSYYEFLQHIQQQTQPKMPARGGGSGGGGDGGSVVTAGGATHRASISCIQDVANLGPANDFYKKLSLECSGQQVAVDLFLINGQYSDIATLGGISKFSSGCMHYYPGFHVTRAPAQAERLENDLRRYLTRKMGFEAVMRIRCTRGMSIHTFHGNFFVRSTDLLSLPNINPDAGFADADHTLSIDDDLKDHSVICFQAALLYTSSRGERRIRVHTMCLPTTSSLTDVYASADQQAIVGLVAKMAVDRSLTGSLKDSREAFINVCTDVVSAYGQTMSSSQRYGTVTLPYSLRLLPLLILALLKNPAFRLGQSTKLDHRVFAMNEMKTKPLRWLMLNIYPRLYAVHNLTDEVLR</sequence>
<evidence type="ECO:0000256" key="4">
    <source>
        <dbReference type="ARBA" id="ARBA00022892"/>
    </source>
</evidence>
<dbReference type="Pfam" id="PF08033">
    <property type="entry name" value="Sec23_BS"/>
    <property type="match status" value="1"/>
</dbReference>
<dbReference type="Gene3D" id="2.60.40.1670">
    <property type="entry name" value="beta-sandwich domain of Sec23/24"/>
    <property type="match status" value="1"/>
</dbReference>
<evidence type="ECO:0000259" key="9">
    <source>
        <dbReference type="Pfam" id="PF04811"/>
    </source>
</evidence>
<feature type="domain" description="Sec23/Sec24 beta-sandwich" evidence="11">
    <location>
        <begin position="410"/>
        <end position="497"/>
    </location>
</feature>
<evidence type="ECO:0000256" key="6">
    <source>
        <dbReference type="ARBA" id="ARBA00023329"/>
    </source>
</evidence>
<keyword evidence="12" id="KW-1185">Reference proteome</keyword>
<dbReference type="InterPro" id="IPR006896">
    <property type="entry name" value="Sec23/24_trunk_dom"/>
</dbReference>
<feature type="domain" description="Sec23/Sec24 helical" evidence="10">
    <location>
        <begin position="508"/>
        <end position="609"/>
    </location>
</feature>
<dbReference type="InterPro" id="IPR029006">
    <property type="entry name" value="ADF-H/Gelsolin-like_dom_sf"/>
</dbReference>
<evidence type="ECO:0000259" key="10">
    <source>
        <dbReference type="Pfam" id="PF04815"/>
    </source>
</evidence>
<dbReference type="InterPro" id="IPR050550">
    <property type="entry name" value="SEC23_SEC24_subfamily"/>
</dbReference>
<dbReference type="Pfam" id="PF00626">
    <property type="entry name" value="Gelsolin"/>
    <property type="match status" value="1"/>
</dbReference>
<evidence type="ECO:0000256" key="7">
    <source>
        <dbReference type="SAM" id="MobiDB-lite"/>
    </source>
</evidence>
<reference evidence="13" key="1">
    <citation type="submission" date="2025-08" db="UniProtKB">
        <authorList>
            <consortium name="RefSeq"/>
        </authorList>
    </citation>
    <scope>IDENTIFICATION</scope>
</reference>
<keyword evidence="4" id="KW-0813">Transport</keyword>
<evidence type="ECO:0000259" key="8">
    <source>
        <dbReference type="Pfam" id="PF00626"/>
    </source>
</evidence>
<dbReference type="Proteomes" id="UP000695022">
    <property type="component" value="Unplaced"/>
</dbReference>
<evidence type="ECO:0000313" key="12">
    <source>
        <dbReference type="Proteomes" id="UP000695022"/>
    </source>
</evidence>
<keyword evidence="4" id="KW-0931">ER-Golgi transport</keyword>
<evidence type="ECO:0000313" key="13">
    <source>
        <dbReference type="RefSeq" id="XP_014678534.1"/>
    </source>
</evidence>
<keyword evidence="6" id="KW-0968">Cytoplasmic vesicle</keyword>
<dbReference type="Pfam" id="PF04815">
    <property type="entry name" value="Sec23_helical"/>
    <property type="match status" value="1"/>
</dbReference>
<protein>
    <submittedName>
        <fullName evidence="13">Protein transport protein Sec24B-like</fullName>
    </submittedName>
</protein>
<keyword evidence="5" id="KW-0472">Membrane</keyword>
<dbReference type="RefSeq" id="XP_014678534.1">
    <property type="nucleotide sequence ID" value="XM_014823048.1"/>
</dbReference>
<dbReference type="GeneID" id="106818332"/>
<dbReference type="SUPFAM" id="SSF81811">
    <property type="entry name" value="Helical domain of Sec23/24"/>
    <property type="match status" value="1"/>
</dbReference>
<dbReference type="Gene3D" id="3.40.20.10">
    <property type="entry name" value="Severin"/>
    <property type="match status" value="1"/>
</dbReference>
<accession>A0ABM1F263</accession>
<feature type="region of interest" description="Disordered" evidence="7">
    <location>
        <begin position="15"/>
        <end position="60"/>
    </location>
</feature>
<dbReference type="InterPro" id="IPR007123">
    <property type="entry name" value="Gelsolin-like_dom"/>
</dbReference>
<feature type="region of interest" description="Disordered" evidence="7">
    <location>
        <begin position="292"/>
        <end position="313"/>
    </location>
</feature>
<feature type="domain" description="Gelsolin-like" evidence="8">
    <location>
        <begin position="166"/>
        <end position="239"/>
    </location>
</feature>
<evidence type="ECO:0000256" key="5">
    <source>
        <dbReference type="ARBA" id="ARBA00023136"/>
    </source>
</evidence>
<dbReference type="SUPFAM" id="SSF82754">
    <property type="entry name" value="C-terminal, gelsolin-like domain of Sec23/24"/>
    <property type="match status" value="1"/>
</dbReference>
<evidence type="ECO:0000259" key="11">
    <source>
        <dbReference type="Pfam" id="PF08033"/>
    </source>
</evidence>
<keyword evidence="3" id="KW-0256">Endoplasmic reticulum</keyword>
<dbReference type="PANTHER" id="PTHR13803:SF39">
    <property type="entry name" value="SECRETORY 24AB, ISOFORM A"/>
    <property type="match status" value="1"/>
</dbReference>
<comment type="subcellular location">
    <subcellularLocation>
        <location evidence="1">Cytoplasmic vesicle</location>
        <location evidence="1">COPII-coated vesicle membrane</location>
        <topology evidence="1">Peripheral membrane protein</topology>
        <orientation evidence="1">Cytoplasmic side</orientation>
    </subcellularLocation>
    <subcellularLocation>
        <location evidence="2">Endoplasmic reticulum membrane</location>
        <topology evidence="2">Peripheral membrane protein</topology>
        <orientation evidence="2">Cytoplasmic side</orientation>
    </subcellularLocation>
</comment>
<dbReference type="InterPro" id="IPR036180">
    <property type="entry name" value="Gelsolin-like_dom_sf"/>
</dbReference>
<dbReference type="Pfam" id="PF04811">
    <property type="entry name" value="Sec23_trunk"/>
    <property type="match status" value="1"/>
</dbReference>
<dbReference type="InterPro" id="IPR036465">
    <property type="entry name" value="vWFA_dom_sf"/>
</dbReference>
<dbReference type="PANTHER" id="PTHR13803">
    <property type="entry name" value="SEC24-RELATED PROTEIN"/>
    <property type="match status" value="1"/>
</dbReference>
<evidence type="ECO:0000256" key="3">
    <source>
        <dbReference type="ARBA" id="ARBA00022824"/>
    </source>
</evidence>
<gene>
    <name evidence="13" type="primary">LOC106818332</name>
</gene>
<organism evidence="12 13">
    <name type="scientific">Priapulus caudatus</name>
    <name type="common">Priapulid worm</name>
    <dbReference type="NCBI Taxonomy" id="37621"/>
    <lineage>
        <taxon>Eukaryota</taxon>
        <taxon>Metazoa</taxon>
        <taxon>Ecdysozoa</taxon>
        <taxon>Scalidophora</taxon>
        <taxon>Priapulida</taxon>
        <taxon>Priapulimorpha</taxon>
        <taxon>Priapulimorphida</taxon>
        <taxon>Priapulidae</taxon>
        <taxon>Priapulus</taxon>
    </lineage>
</organism>
<dbReference type="InterPro" id="IPR006900">
    <property type="entry name" value="Sec23/24_helical_dom"/>
</dbReference>
<proteinExistence type="predicted"/>
<dbReference type="Gene3D" id="1.20.120.730">
    <property type="entry name" value="Sec23/Sec24 helical domain"/>
    <property type="match status" value="1"/>
</dbReference>
<evidence type="ECO:0000256" key="1">
    <source>
        <dbReference type="ARBA" id="ARBA00004299"/>
    </source>
</evidence>
<name>A0ABM1F263_PRICU</name>